<dbReference type="RefSeq" id="XP_032821655.1">
    <property type="nucleotide sequence ID" value="XM_032965764.1"/>
</dbReference>
<evidence type="ECO:0000256" key="10">
    <source>
        <dbReference type="SAM" id="MobiDB-lite"/>
    </source>
</evidence>
<dbReference type="AlphaFoldDB" id="A0AAJ7TRF0"/>
<evidence type="ECO:0000256" key="6">
    <source>
        <dbReference type="ARBA" id="ARBA00023163"/>
    </source>
</evidence>
<dbReference type="GO" id="GO:0003677">
    <property type="term" value="F:DNA binding"/>
    <property type="evidence" value="ECO:0007669"/>
    <property type="project" value="UniProtKB-UniRule"/>
</dbReference>
<proteinExistence type="predicted"/>
<dbReference type="KEGG" id="pmrn:116948737"/>
<keyword evidence="4 8" id="KW-0238">DNA-binding</keyword>
<feature type="DNA-binding region" description="HMG box" evidence="8">
    <location>
        <begin position="205"/>
        <end position="273"/>
    </location>
</feature>
<keyword evidence="6" id="KW-0804">Transcription</keyword>
<feature type="domain" description="HMG box" evidence="11">
    <location>
        <begin position="669"/>
        <end position="735"/>
    </location>
</feature>
<dbReference type="PANTHER" id="PTHR46318:SF3">
    <property type="entry name" value="UPSTREAM BINDING TRANSCRIPTION FACTOR"/>
    <property type="match status" value="1"/>
</dbReference>
<accession>A0AAJ7TRF0</accession>
<evidence type="ECO:0000256" key="5">
    <source>
        <dbReference type="ARBA" id="ARBA00023159"/>
    </source>
</evidence>
<feature type="domain" description="HMG box" evidence="11">
    <location>
        <begin position="389"/>
        <end position="453"/>
    </location>
</feature>
<gene>
    <name evidence="13" type="primary">LOC116948737</name>
</gene>
<dbReference type="PROSITE" id="PS50118">
    <property type="entry name" value="HMG_BOX_2"/>
    <property type="match status" value="6"/>
</dbReference>
<keyword evidence="5" id="KW-0010">Activator</keyword>
<evidence type="ECO:0000256" key="3">
    <source>
        <dbReference type="ARBA" id="ARBA00023015"/>
    </source>
</evidence>
<reference evidence="13" key="1">
    <citation type="submission" date="2025-08" db="UniProtKB">
        <authorList>
            <consortium name="RefSeq"/>
        </authorList>
    </citation>
    <scope>IDENTIFICATION</scope>
    <source>
        <tissue evidence="13">Sperm</tissue>
    </source>
</reference>
<comment type="subcellular location">
    <subcellularLocation>
        <location evidence="1">Nucleus</location>
    </subcellularLocation>
</comment>
<feature type="region of interest" description="Disordered" evidence="10">
    <location>
        <begin position="566"/>
        <end position="595"/>
    </location>
</feature>
<dbReference type="SMART" id="SM00398">
    <property type="entry name" value="HMG"/>
    <property type="match status" value="6"/>
</dbReference>
<dbReference type="PANTHER" id="PTHR46318">
    <property type="entry name" value="UPSTREAM BINDING TRANSCRIPTION FACTOR"/>
    <property type="match status" value="1"/>
</dbReference>
<feature type="domain" description="HMG box" evidence="11">
    <location>
        <begin position="290"/>
        <end position="358"/>
    </location>
</feature>
<dbReference type="GeneID" id="116948737"/>
<feature type="compositionally biased region" description="Acidic residues" evidence="10">
    <location>
        <begin position="848"/>
        <end position="859"/>
    </location>
</feature>
<evidence type="ECO:0000256" key="9">
    <source>
        <dbReference type="SAM" id="Coils"/>
    </source>
</evidence>
<feature type="domain" description="HMG box" evidence="11">
    <location>
        <begin position="502"/>
        <end position="570"/>
    </location>
</feature>
<keyword evidence="12" id="KW-1185">Reference proteome</keyword>
<dbReference type="CDD" id="cd22000">
    <property type="entry name" value="HMG-box_UBF1_rpt3"/>
    <property type="match status" value="1"/>
</dbReference>
<feature type="compositionally biased region" description="Acidic residues" evidence="10">
    <location>
        <begin position="779"/>
        <end position="838"/>
    </location>
</feature>
<dbReference type="Proteomes" id="UP001318040">
    <property type="component" value="Chromosome 34"/>
</dbReference>
<sequence length="859" mass="99341">MHRKYTTNTVTETSAGHVVIVERVCCLGGTRSRAVREMEAAAAEGTRPRASGRPPTPPPPRSLARLYRDCHDLEWSDAHGATRGSIPLGRMNGETRNEAAGEAPATADKDAEDVWSKQDLFMLLERMKSVIPENDSMKFKTTEQHLDWEKVKFSDFTGDMCKEKWLKLSSEIRKFRTLTELLVDAKEHVKNPYKGKKIKSHPDFPKKPLTPYFRFFMAKRAKYAKMHPDLTNLDLTKILSTKYKEMTEKKKLKYMEDYQRDKEEFDKAMAKFREQHPDLVEVAVRKSDVPEKPKTPQQLWYHHEKKAYMKLHPEMNLKEVNETLRRQWSVLPDKKRLKWIAKALELQRQHALELKEYICTHPEYVPNDAKSVLSKAEWLLKDKHDGRPTKPPPNGYSLFCAELIASLKDVPSTERMHECSRQWKVLSPKEKDAYHKRCEQKKKQYEIDFQKFVENLTDEERERIQMEERAKEGGKMASLATAAALGKDITNSPGPTSAVDRPQRPISAMFIFSQEKRKKLRKKNPDLPESELTRLLARLWSELSEKKKEKYKKLEASMKADYEQKMQTQLKEKKDSASNSSARRGRMPDPPKTPEELFQMSKLDEYLARFKNDQKKTTRALEVEWKALEKKQKMPWIKAAAESQKRYDKQVAEMKTAPVKKAHFEGEPKKPPTSGYQMFSQQLLSNGELSHITLRERMMEIGRRWQKIGQGQKDRYKQLAEEAQKKYKAQLEAWIKTLPAADKALYKEFVTNKRRGSAKPSAVTAKAKPANKKSKKDQEESEDEDDEESSEDEDDDEEEGDGQEESSEGDNDSDDDDDDEDDDDDDENEDDDEEDGEEGNNNSSDSESSSEEGSDSDSD</sequence>
<feature type="DNA-binding region" description="HMG box" evidence="8">
    <location>
        <begin position="290"/>
        <end position="358"/>
    </location>
</feature>
<feature type="compositionally biased region" description="Low complexity" evidence="10">
    <location>
        <begin position="40"/>
        <end position="53"/>
    </location>
</feature>
<dbReference type="CDD" id="cd21998">
    <property type="entry name" value="HMG-box_UBF1_rpt1-like"/>
    <property type="match status" value="1"/>
</dbReference>
<feature type="region of interest" description="Disordered" evidence="10">
    <location>
        <begin position="751"/>
        <end position="859"/>
    </location>
</feature>
<organism evidence="12 13">
    <name type="scientific">Petromyzon marinus</name>
    <name type="common">Sea lamprey</name>
    <dbReference type="NCBI Taxonomy" id="7757"/>
    <lineage>
        <taxon>Eukaryota</taxon>
        <taxon>Metazoa</taxon>
        <taxon>Chordata</taxon>
        <taxon>Craniata</taxon>
        <taxon>Vertebrata</taxon>
        <taxon>Cyclostomata</taxon>
        <taxon>Hyperoartia</taxon>
        <taxon>Petromyzontiformes</taxon>
        <taxon>Petromyzontidae</taxon>
        <taxon>Petromyzon</taxon>
    </lineage>
</organism>
<feature type="DNA-binding region" description="HMG box" evidence="8">
    <location>
        <begin position="591"/>
        <end position="655"/>
    </location>
</feature>
<feature type="coiled-coil region" evidence="9">
    <location>
        <begin position="442"/>
        <end position="469"/>
    </location>
</feature>
<feature type="region of interest" description="Disordered" evidence="10">
    <location>
        <begin position="37"/>
        <end position="62"/>
    </location>
</feature>
<protein>
    <submittedName>
        <fullName evidence="13">Nucleolar transcription factor 1-like isoform X1</fullName>
    </submittedName>
</protein>
<feature type="DNA-binding region" description="HMG box" evidence="8">
    <location>
        <begin position="502"/>
        <end position="570"/>
    </location>
</feature>
<evidence type="ECO:0000259" key="11">
    <source>
        <dbReference type="PROSITE" id="PS50118"/>
    </source>
</evidence>
<evidence type="ECO:0000256" key="2">
    <source>
        <dbReference type="ARBA" id="ARBA00022737"/>
    </source>
</evidence>
<feature type="compositionally biased region" description="Basic and acidic residues" evidence="10">
    <location>
        <begin position="566"/>
        <end position="576"/>
    </location>
</feature>
<keyword evidence="2" id="KW-0677">Repeat</keyword>
<dbReference type="InterPro" id="IPR051762">
    <property type="entry name" value="UBF1"/>
</dbReference>
<dbReference type="SUPFAM" id="SSF47095">
    <property type="entry name" value="HMG-box"/>
    <property type="match status" value="6"/>
</dbReference>
<keyword evidence="7 8" id="KW-0539">Nucleus</keyword>
<dbReference type="InterPro" id="IPR036910">
    <property type="entry name" value="HMG_box_dom_sf"/>
</dbReference>
<feature type="domain" description="HMG box" evidence="11">
    <location>
        <begin position="205"/>
        <end position="273"/>
    </location>
</feature>
<feature type="domain" description="HMG box" evidence="11">
    <location>
        <begin position="591"/>
        <end position="655"/>
    </location>
</feature>
<feature type="DNA-binding region" description="HMG box" evidence="8">
    <location>
        <begin position="389"/>
        <end position="453"/>
    </location>
</feature>
<keyword evidence="3" id="KW-0805">Transcription regulation</keyword>
<evidence type="ECO:0000313" key="13">
    <source>
        <dbReference type="RefSeq" id="XP_032821655.1"/>
    </source>
</evidence>
<feature type="DNA-binding region" description="HMG box" evidence="8">
    <location>
        <begin position="669"/>
        <end position="735"/>
    </location>
</feature>
<dbReference type="GO" id="GO:0005634">
    <property type="term" value="C:nucleus"/>
    <property type="evidence" value="ECO:0007669"/>
    <property type="project" value="UniProtKB-SubCell"/>
</dbReference>
<keyword evidence="9" id="KW-0175">Coiled coil</keyword>
<dbReference type="Pfam" id="PF00505">
    <property type="entry name" value="HMG_box"/>
    <property type="match status" value="3"/>
</dbReference>
<name>A0AAJ7TRF0_PETMA</name>
<feature type="compositionally biased region" description="Basic and acidic residues" evidence="10">
    <location>
        <begin position="586"/>
        <end position="595"/>
    </location>
</feature>
<evidence type="ECO:0000256" key="8">
    <source>
        <dbReference type="PROSITE-ProRule" id="PRU00267"/>
    </source>
</evidence>
<dbReference type="InterPro" id="IPR009071">
    <property type="entry name" value="HMG_box_dom"/>
</dbReference>
<dbReference type="Pfam" id="PF09011">
    <property type="entry name" value="HMG_box_2"/>
    <property type="match status" value="1"/>
</dbReference>
<evidence type="ECO:0000256" key="4">
    <source>
        <dbReference type="ARBA" id="ARBA00023125"/>
    </source>
</evidence>
<dbReference type="Pfam" id="PF14887">
    <property type="entry name" value="HMG_box_5"/>
    <property type="match status" value="1"/>
</dbReference>
<evidence type="ECO:0000313" key="12">
    <source>
        <dbReference type="Proteomes" id="UP001318040"/>
    </source>
</evidence>
<evidence type="ECO:0000256" key="1">
    <source>
        <dbReference type="ARBA" id="ARBA00004123"/>
    </source>
</evidence>
<dbReference type="CDD" id="cd21999">
    <property type="entry name" value="HMG-box_UBF1_rpt2"/>
    <property type="match status" value="1"/>
</dbReference>
<feature type="region of interest" description="Disordered" evidence="10">
    <location>
        <begin position="81"/>
        <end position="109"/>
    </location>
</feature>
<dbReference type="InterPro" id="IPR029215">
    <property type="entry name" value="HMG_box_5"/>
</dbReference>
<evidence type="ECO:0000256" key="7">
    <source>
        <dbReference type="ARBA" id="ARBA00023242"/>
    </source>
</evidence>
<dbReference type="Gene3D" id="1.10.30.10">
    <property type="entry name" value="High mobility group box domain"/>
    <property type="match status" value="6"/>
</dbReference>
<dbReference type="CDD" id="cd22003">
    <property type="entry name" value="HMG-box_UBF1_rpt6-like"/>
    <property type="match status" value="1"/>
</dbReference>